<dbReference type="Proteomes" id="UP001153387">
    <property type="component" value="Unassembled WGS sequence"/>
</dbReference>
<dbReference type="NCBIfam" id="NF006087">
    <property type="entry name" value="PRK08236.1"/>
    <property type="match status" value="1"/>
</dbReference>
<comment type="function">
    <text evidence="1">Catalyzes the hydrolysis of futalosine (FL) to dehypoxanthine futalosine (DHFL) and hypoxanthine, a step in the biosynthesis of menaquinone (MK, vitamin K2).</text>
</comment>
<comment type="caution">
    <text evidence="4">The sequence shown here is derived from an EMBL/GenBank/DDBJ whole genome shotgun (WGS) entry which is preliminary data.</text>
</comment>
<name>A0A9X4QNQ7_9BACL</name>
<dbReference type="GO" id="GO:0009116">
    <property type="term" value="P:nucleoside metabolic process"/>
    <property type="evidence" value="ECO:0007669"/>
    <property type="project" value="InterPro"/>
</dbReference>
<keyword evidence="1" id="KW-0474">Menaquinone biosynthesis</keyword>
<organism evidence="4 5">
    <name type="scientific">Cohnella ginsengisoli</name>
    <dbReference type="NCBI Taxonomy" id="425004"/>
    <lineage>
        <taxon>Bacteria</taxon>
        <taxon>Bacillati</taxon>
        <taxon>Bacillota</taxon>
        <taxon>Bacilli</taxon>
        <taxon>Bacillales</taxon>
        <taxon>Paenibacillaceae</taxon>
        <taxon>Cohnella</taxon>
    </lineage>
</organism>
<sequence>MTELTGSPGKTGLPSEARVLVMTAVEAERDAVLRGLDGDGRFDVRLCGVGPASAAARTAAALAGGEAWTLVVSAGIAGGYPELAPVGTLAIGTASVAADLGVETADGFASVDELGFGASGIAADASLAEALLQALNRAGLVAAAGPIVTASTATGTAATAALRAARVPGAVAEGMEGYGVAVAASDADKPFIELRAISNAVGPRDRDAWRIGDALSALSAAFAILKEVEL</sequence>
<evidence type="ECO:0000259" key="3">
    <source>
        <dbReference type="Pfam" id="PF01048"/>
    </source>
</evidence>
<dbReference type="Pfam" id="PF01048">
    <property type="entry name" value="PNP_UDP_1"/>
    <property type="match status" value="1"/>
</dbReference>
<gene>
    <name evidence="1" type="primary">mqnB</name>
    <name evidence="4" type="ORF">OMP38_21065</name>
</gene>
<dbReference type="EMBL" id="JAPDHZ010000004">
    <property type="protein sequence ID" value="MDG0793068.1"/>
    <property type="molecule type" value="Genomic_DNA"/>
</dbReference>
<protein>
    <recommendedName>
        <fullName evidence="1 2">Futalosine hydrolase</fullName>
        <shortName evidence="1">FL hydrolase</shortName>
        <ecNumber evidence="1 2">3.2.2.26</ecNumber>
    </recommendedName>
    <alternativeName>
        <fullName evidence="1">Futalosine nucleosidase</fullName>
    </alternativeName>
    <alternativeName>
        <fullName evidence="1">Menaquinone biosynthetic enzyme MqnB</fullName>
    </alternativeName>
</protein>
<dbReference type="NCBIfam" id="TIGR03664">
    <property type="entry name" value="fut_nucase"/>
    <property type="match status" value="1"/>
</dbReference>
<dbReference type="GO" id="GO:0019284">
    <property type="term" value="P:L-methionine salvage from S-adenosylmethionine"/>
    <property type="evidence" value="ECO:0007669"/>
    <property type="project" value="TreeGrafter"/>
</dbReference>
<accession>A0A9X4QNQ7</accession>
<evidence type="ECO:0000256" key="1">
    <source>
        <dbReference type="HAMAP-Rule" id="MF_00991"/>
    </source>
</evidence>
<feature type="domain" description="Nucleoside phosphorylase" evidence="3">
    <location>
        <begin position="46"/>
        <end position="214"/>
    </location>
</feature>
<dbReference type="GO" id="GO:0008930">
    <property type="term" value="F:methylthioadenosine nucleosidase activity"/>
    <property type="evidence" value="ECO:0007669"/>
    <property type="project" value="TreeGrafter"/>
</dbReference>
<dbReference type="InterPro" id="IPR019963">
    <property type="entry name" value="FL_hydrolase_MqnB"/>
</dbReference>
<comment type="similarity">
    <text evidence="1">Belongs to the PNP/UDP phosphorylase family. Futalosine hydrolase subfamily.</text>
</comment>
<dbReference type="GO" id="GO:0008782">
    <property type="term" value="F:adenosylhomocysteine nucleosidase activity"/>
    <property type="evidence" value="ECO:0007669"/>
    <property type="project" value="TreeGrafter"/>
</dbReference>
<dbReference type="PANTHER" id="PTHR46832">
    <property type="entry name" value="5'-METHYLTHIOADENOSINE/S-ADENOSYLHOMOCYSTEINE NUCLEOSIDASE"/>
    <property type="match status" value="1"/>
</dbReference>
<keyword evidence="5" id="KW-1185">Reference proteome</keyword>
<comment type="pathway">
    <text evidence="1">Quinol/quinone metabolism; menaquinone biosynthesis.</text>
</comment>
<keyword evidence="4" id="KW-0326">Glycosidase</keyword>
<dbReference type="SUPFAM" id="SSF53167">
    <property type="entry name" value="Purine and uridine phosphorylases"/>
    <property type="match status" value="1"/>
</dbReference>
<evidence type="ECO:0000313" key="4">
    <source>
        <dbReference type="EMBL" id="MDG0793068.1"/>
    </source>
</evidence>
<dbReference type="GO" id="GO:0009234">
    <property type="term" value="P:menaquinone biosynthetic process"/>
    <property type="evidence" value="ECO:0007669"/>
    <property type="project" value="UniProtKB-UniRule"/>
</dbReference>
<dbReference type="HAMAP" id="MF_00991">
    <property type="entry name" value="MqnB"/>
    <property type="match status" value="1"/>
</dbReference>
<dbReference type="AlphaFoldDB" id="A0A9X4QNQ7"/>
<evidence type="ECO:0000313" key="5">
    <source>
        <dbReference type="Proteomes" id="UP001153387"/>
    </source>
</evidence>
<evidence type="ECO:0000256" key="2">
    <source>
        <dbReference type="NCBIfam" id="TIGR03664"/>
    </source>
</evidence>
<dbReference type="Gene3D" id="3.40.50.1580">
    <property type="entry name" value="Nucleoside phosphorylase domain"/>
    <property type="match status" value="1"/>
</dbReference>
<dbReference type="InterPro" id="IPR035994">
    <property type="entry name" value="Nucleoside_phosphorylase_sf"/>
</dbReference>
<dbReference type="EC" id="3.2.2.26" evidence="1 2"/>
<keyword evidence="1 4" id="KW-0378">Hydrolase</keyword>
<reference evidence="4 5" key="1">
    <citation type="submission" date="2022-10" db="EMBL/GenBank/DDBJ databases">
        <title>Comparative genomic analysis of Cohnella hashimotonis sp. nov., isolated from the International Space Station.</title>
        <authorList>
            <person name="Simpson A."/>
            <person name="Venkateswaran K."/>
        </authorList>
    </citation>
    <scope>NUCLEOTIDE SEQUENCE [LARGE SCALE GENOMIC DNA]</scope>
    <source>
        <strain evidence="4 5">DSM 18997</strain>
    </source>
</reference>
<dbReference type="GO" id="GO:0005829">
    <property type="term" value="C:cytosol"/>
    <property type="evidence" value="ECO:0007669"/>
    <property type="project" value="TreeGrafter"/>
</dbReference>
<comment type="catalytic activity">
    <reaction evidence="1">
        <text>futalosine + H2O = dehypoxanthine futalosine + hypoxanthine</text>
        <dbReference type="Rhea" id="RHEA:25904"/>
        <dbReference type="ChEBI" id="CHEBI:15377"/>
        <dbReference type="ChEBI" id="CHEBI:17368"/>
        <dbReference type="ChEBI" id="CHEBI:58863"/>
        <dbReference type="ChEBI" id="CHEBI:58864"/>
        <dbReference type="EC" id="3.2.2.26"/>
    </reaction>
</comment>
<dbReference type="PANTHER" id="PTHR46832:SF2">
    <property type="entry name" value="FUTALOSINE HYDROLASE"/>
    <property type="match status" value="1"/>
</dbReference>
<dbReference type="InterPro" id="IPR000845">
    <property type="entry name" value="Nucleoside_phosphorylase_d"/>
</dbReference>
<proteinExistence type="inferred from homology"/>
<dbReference type="CDD" id="cd17766">
    <property type="entry name" value="futalosine_nucleosidase_MqnB"/>
    <property type="match status" value="1"/>
</dbReference>
<dbReference type="RefSeq" id="WP_277566910.1">
    <property type="nucleotide sequence ID" value="NZ_JAPDHZ010000004.1"/>
</dbReference>